<gene>
    <name evidence="10" type="ORF">AUP43_09200</name>
</gene>
<evidence type="ECO:0000256" key="1">
    <source>
        <dbReference type="ARBA" id="ARBA00004141"/>
    </source>
</evidence>
<dbReference type="SUPFAM" id="SSF51735">
    <property type="entry name" value="NAD(P)-binding Rossmann-fold domains"/>
    <property type="match status" value="1"/>
</dbReference>
<comment type="subcellular location">
    <subcellularLocation>
        <location evidence="1">Membrane</location>
        <topology evidence="1">Multi-pass membrane protein</topology>
    </subcellularLocation>
</comment>
<dbReference type="Proteomes" id="UP000076400">
    <property type="component" value="Unassembled WGS sequence"/>
</dbReference>
<evidence type="ECO:0000256" key="5">
    <source>
        <dbReference type="ARBA" id="ARBA00022989"/>
    </source>
</evidence>
<evidence type="ECO:0000313" key="11">
    <source>
        <dbReference type="Proteomes" id="UP000076400"/>
    </source>
</evidence>
<evidence type="ECO:0000259" key="9">
    <source>
        <dbReference type="Pfam" id="PF02397"/>
    </source>
</evidence>
<keyword evidence="6 8" id="KW-0472">Membrane</keyword>
<comment type="similarity">
    <text evidence="2">Belongs to the bacterial sugar transferase family.</text>
</comment>
<dbReference type="GO" id="GO:0016780">
    <property type="term" value="F:phosphotransferase activity, for other substituted phosphate groups"/>
    <property type="evidence" value="ECO:0007669"/>
    <property type="project" value="TreeGrafter"/>
</dbReference>
<keyword evidence="7" id="KW-0270">Exopolysaccharide synthesis</keyword>
<dbReference type="PANTHER" id="PTHR30576">
    <property type="entry name" value="COLANIC BIOSYNTHESIS UDP-GLUCOSE LIPID CARRIER TRANSFERASE"/>
    <property type="match status" value="1"/>
</dbReference>
<dbReference type="InterPro" id="IPR003362">
    <property type="entry name" value="Bact_transf"/>
</dbReference>
<proteinExistence type="inferred from homology"/>
<protein>
    <recommendedName>
        <fullName evidence="9">Bacterial sugar transferase domain-containing protein</fullName>
    </recommendedName>
</protein>
<feature type="transmembrane region" description="Helical" evidence="8">
    <location>
        <begin position="155"/>
        <end position="176"/>
    </location>
</feature>
<dbReference type="AlphaFoldDB" id="A0A154W3A8"/>
<dbReference type="GO" id="GO:0000271">
    <property type="term" value="P:polysaccharide biosynthetic process"/>
    <property type="evidence" value="ECO:0007669"/>
    <property type="project" value="UniProtKB-KW"/>
</dbReference>
<comment type="caution">
    <text evidence="10">The sequence shown here is derived from an EMBL/GenBank/DDBJ whole genome shotgun (WGS) entry which is preliminary data.</text>
</comment>
<evidence type="ECO:0000313" key="10">
    <source>
        <dbReference type="EMBL" id="KZD07976.1"/>
    </source>
</evidence>
<dbReference type="PANTHER" id="PTHR30576:SF0">
    <property type="entry name" value="UNDECAPRENYL-PHOSPHATE N-ACETYLGALACTOSAMINYL 1-PHOSPHATE TRANSFERASE-RELATED"/>
    <property type="match status" value="1"/>
</dbReference>
<dbReference type="Pfam" id="PF13727">
    <property type="entry name" value="CoA_binding_3"/>
    <property type="match status" value="1"/>
</dbReference>
<sequence length="343" mass="38260">MHVVKRLHAQGAFRQDVIIVGATDIAQQIIENIRSPQWRDRYRVIAIFDDRIARLKDASIAGMPIQGDIQSLRDYIHTADADLIAIALPWEAAGRVFDLLERLQMISADIVLPIRPNRLNLRLPQGGDLAGMPVLQLMREPLKGSMALLKLTVDYSIGALGVVLAAPIVAVAALAIKLDSPGPVFFKQPRLGLNNKPFMIYKLRTMTVDPSDDGTRGTDRHNPRITRVGNFLRRSSIDELPQLINVMRGEMSIVGPRAHVPNMLVSDAPYAEAVRRYAMRSRIKPGITGWAQINGMRGGIHTLEKAQRGVDLDSYYIENWSVWFDLKIMVQTLTVGMAGRDVF</sequence>
<dbReference type="NCBIfam" id="TIGR03025">
    <property type="entry name" value="EPS_sugtrans"/>
    <property type="match status" value="1"/>
</dbReference>
<dbReference type="Gene3D" id="3.40.50.720">
    <property type="entry name" value="NAD(P)-binding Rossmann-like Domain"/>
    <property type="match status" value="1"/>
</dbReference>
<evidence type="ECO:0000256" key="6">
    <source>
        <dbReference type="ARBA" id="ARBA00023136"/>
    </source>
</evidence>
<keyword evidence="5 8" id="KW-1133">Transmembrane helix</keyword>
<evidence type="ECO:0000256" key="8">
    <source>
        <dbReference type="SAM" id="Phobius"/>
    </source>
</evidence>
<accession>A0A154W3A8</accession>
<evidence type="ECO:0000256" key="7">
    <source>
        <dbReference type="ARBA" id="ARBA00023169"/>
    </source>
</evidence>
<keyword evidence="4 8" id="KW-0812">Transmembrane</keyword>
<dbReference type="Pfam" id="PF02397">
    <property type="entry name" value="Bac_transf"/>
    <property type="match status" value="1"/>
</dbReference>
<keyword evidence="3" id="KW-0808">Transferase</keyword>
<evidence type="ECO:0000256" key="2">
    <source>
        <dbReference type="ARBA" id="ARBA00006464"/>
    </source>
</evidence>
<organism evidence="10 11">
    <name type="scientific">Oceanibaculum pacificum</name>
    <dbReference type="NCBI Taxonomy" id="580166"/>
    <lineage>
        <taxon>Bacteria</taxon>
        <taxon>Pseudomonadati</taxon>
        <taxon>Pseudomonadota</taxon>
        <taxon>Alphaproteobacteria</taxon>
        <taxon>Rhodospirillales</taxon>
        <taxon>Oceanibaculaceae</taxon>
        <taxon>Oceanibaculum</taxon>
    </lineage>
</organism>
<evidence type="ECO:0000256" key="4">
    <source>
        <dbReference type="ARBA" id="ARBA00022692"/>
    </source>
</evidence>
<evidence type="ECO:0000256" key="3">
    <source>
        <dbReference type="ARBA" id="ARBA00022679"/>
    </source>
</evidence>
<dbReference type="GO" id="GO:0016020">
    <property type="term" value="C:membrane"/>
    <property type="evidence" value="ECO:0007669"/>
    <property type="project" value="UniProtKB-SubCell"/>
</dbReference>
<feature type="domain" description="Bacterial sugar transferase" evidence="9">
    <location>
        <begin position="150"/>
        <end position="335"/>
    </location>
</feature>
<keyword evidence="11" id="KW-1185">Reference proteome</keyword>
<reference evidence="10 11" key="1">
    <citation type="submission" date="2015-12" db="EMBL/GenBank/DDBJ databases">
        <title>Genome sequence of Oceanibaculum pacificum MCCC 1A02656.</title>
        <authorList>
            <person name="Lu L."/>
            <person name="Lai Q."/>
            <person name="Shao Z."/>
            <person name="Qian P."/>
        </authorList>
    </citation>
    <scope>NUCLEOTIDE SEQUENCE [LARGE SCALE GENOMIC DNA]</scope>
    <source>
        <strain evidence="10 11">MCCC 1A02656</strain>
    </source>
</reference>
<dbReference type="InterPro" id="IPR017475">
    <property type="entry name" value="EPS_sugar_tfrase"/>
</dbReference>
<name>A0A154W3A8_9PROT</name>
<dbReference type="STRING" id="580166.AUP43_09200"/>
<dbReference type="InterPro" id="IPR036291">
    <property type="entry name" value="NAD(P)-bd_dom_sf"/>
</dbReference>
<dbReference type="EMBL" id="LPXN01000109">
    <property type="protein sequence ID" value="KZD07976.1"/>
    <property type="molecule type" value="Genomic_DNA"/>
</dbReference>